<evidence type="ECO:0000256" key="1">
    <source>
        <dbReference type="SAM" id="SignalP"/>
    </source>
</evidence>
<comment type="caution">
    <text evidence="2">The sequence shown here is derived from an EMBL/GenBank/DDBJ whole genome shotgun (WGS) entry which is preliminary data.</text>
</comment>
<dbReference type="Proteomes" id="UP001500280">
    <property type="component" value="Unassembled WGS sequence"/>
</dbReference>
<dbReference type="RefSeq" id="WP_344146576.1">
    <property type="nucleotide sequence ID" value="NZ_BAAANF010000003.1"/>
</dbReference>
<keyword evidence="3" id="KW-1185">Reference proteome</keyword>
<reference evidence="2 3" key="1">
    <citation type="journal article" date="2019" name="Int. J. Syst. Evol. Microbiol.">
        <title>The Global Catalogue of Microorganisms (GCM) 10K type strain sequencing project: providing services to taxonomists for standard genome sequencing and annotation.</title>
        <authorList>
            <consortium name="The Broad Institute Genomics Platform"/>
            <consortium name="The Broad Institute Genome Sequencing Center for Infectious Disease"/>
            <person name="Wu L."/>
            <person name="Ma J."/>
        </authorList>
    </citation>
    <scope>NUCLEOTIDE SEQUENCE [LARGE SCALE GENOMIC DNA]</scope>
    <source>
        <strain evidence="2 3">JCM 14307</strain>
    </source>
</reference>
<feature type="signal peptide" evidence="1">
    <location>
        <begin position="1"/>
        <end position="34"/>
    </location>
</feature>
<name>A0ABN2GJC0_9ACTN</name>
<keyword evidence="1" id="KW-0732">Signal</keyword>
<evidence type="ECO:0000313" key="3">
    <source>
        <dbReference type="Proteomes" id="UP001500280"/>
    </source>
</evidence>
<gene>
    <name evidence="2" type="ORF">GCM10009745_13270</name>
</gene>
<dbReference type="EMBL" id="BAAANF010000003">
    <property type="protein sequence ID" value="GAA1671911.1"/>
    <property type="molecule type" value="Genomic_DNA"/>
</dbReference>
<accession>A0ABN2GJC0</accession>
<evidence type="ECO:0000313" key="2">
    <source>
        <dbReference type="EMBL" id="GAA1671911.1"/>
    </source>
</evidence>
<protein>
    <submittedName>
        <fullName evidence="2">Uncharacterized protein</fullName>
    </submittedName>
</protein>
<feature type="chain" id="PRO_5045748236" evidence="1">
    <location>
        <begin position="35"/>
        <end position="104"/>
    </location>
</feature>
<proteinExistence type="predicted"/>
<organism evidence="2 3">
    <name type="scientific">Kribbella yunnanensis</name>
    <dbReference type="NCBI Taxonomy" id="190194"/>
    <lineage>
        <taxon>Bacteria</taxon>
        <taxon>Bacillati</taxon>
        <taxon>Actinomycetota</taxon>
        <taxon>Actinomycetes</taxon>
        <taxon>Propionibacteriales</taxon>
        <taxon>Kribbellaceae</taxon>
        <taxon>Kribbella</taxon>
    </lineage>
</organism>
<sequence length="104" mass="10772">MGSKVSRLFGSSRRPAVSALALSLAVGGTLVAVAGGPPATAEQAYRTAARKTGNDSLLRQAYVDAPGHCNFTPGEVLASVETIIARIETNRWPYTAPKPGAGYN</sequence>